<dbReference type="EMBL" id="DVNF01000157">
    <property type="protein sequence ID" value="HIU60804.1"/>
    <property type="molecule type" value="Genomic_DNA"/>
</dbReference>
<dbReference type="InterPro" id="IPR024320">
    <property type="entry name" value="LPG_synthase_C"/>
</dbReference>
<evidence type="ECO:0000313" key="3">
    <source>
        <dbReference type="Proteomes" id="UP000824094"/>
    </source>
</evidence>
<comment type="caution">
    <text evidence="2">The sequence shown here is derived from an EMBL/GenBank/DDBJ whole genome shotgun (WGS) entry which is preliminary data.</text>
</comment>
<evidence type="ECO:0000259" key="1">
    <source>
        <dbReference type="Pfam" id="PF09924"/>
    </source>
</evidence>
<accession>A0A9D1MIA2</accession>
<dbReference type="Proteomes" id="UP000824094">
    <property type="component" value="Unassembled WGS sequence"/>
</dbReference>
<sequence length="300" mass="34525">MHKPTTADMQKIYEMLPRANVIDTGWSKVTVLGWFRTHNPIVEVRDEYALLRVEYDDKGINISPLATSPEAYKAAVTELESMGFDSLRGANAWQAEILKEMGYEVTLDRNASEYLYLPEDLIELKGQKFHSKRNFINRFDAEYTFRPYTSGDYDGLMKLLCMWSYRHIDNGVRFCEQEGWIKYKDLEKVEVDEEILVLDGVVKDLKGYNCYADVLVVNDEIVGFAAGETMPNGIGALYFEKANIDYRGIYPLLDNLFCKAHFGEVKYINKQEDMGIEGLRKSKLSYNPVAMAERYTAVKK</sequence>
<reference evidence="2" key="1">
    <citation type="submission" date="2020-10" db="EMBL/GenBank/DDBJ databases">
        <authorList>
            <person name="Gilroy R."/>
        </authorList>
    </citation>
    <scope>NUCLEOTIDE SEQUENCE</scope>
    <source>
        <strain evidence="2">18911</strain>
    </source>
</reference>
<dbReference type="InterPro" id="IPR016181">
    <property type="entry name" value="Acyl_CoA_acyltransferase"/>
</dbReference>
<dbReference type="PANTHER" id="PTHR41373">
    <property type="entry name" value="DUF2156 DOMAIN-CONTAINING PROTEIN"/>
    <property type="match status" value="1"/>
</dbReference>
<proteinExistence type="predicted"/>
<name>A0A9D1MIA2_9FIRM</name>
<protein>
    <submittedName>
        <fullName evidence="2">DUF2156 domain-containing protein</fullName>
    </submittedName>
</protein>
<evidence type="ECO:0000313" key="2">
    <source>
        <dbReference type="EMBL" id="HIU60804.1"/>
    </source>
</evidence>
<dbReference type="Pfam" id="PF09924">
    <property type="entry name" value="LPG_synthase_C"/>
    <property type="match status" value="1"/>
</dbReference>
<reference evidence="2" key="2">
    <citation type="journal article" date="2021" name="PeerJ">
        <title>Extensive microbial diversity within the chicken gut microbiome revealed by metagenomics and culture.</title>
        <authorList>
            <person name="Gilroy R."/>
            <person name="Ravi A."/>
            <person name="Getino M."/>
            <person name="Pursley I."/>
            <person name="Horton D.L."/>
            <person name="Alikhan N.F."/>
            <person name="Baker D."/>
            <person name="Gharbi K."/>
            <person name="Hall N."/>
            <person name="Watson M."/>
            <person name="Adriaenssens E.M."/>
            <person name="Foster-Nyarko E."/>
            <person name="Jarju S."/>
            <person name="Secka A."/>
            <person name="Antonio M."/>
            <person name="Oren A."/>
            <person name="Chaudhuri R.R."/>
            <person name="La Ragione R."/>
            <person name="Hildebrand F."/>
            <person name="Pallen M.J."/>
        </authorList>
    </citation>
    <scope>NUCLEOTIDE SEQUENCE</scope>
    <source>
        <strain evidence="2">18911</strain>
    </source>
</reference>
<dbReference type="PANTHER" id="PTHR41373:SF1">
    <property type="entry name" value="PHOSPHATIDYLGLYCEROL LYSYLTRANSFERASE C-TERMINAL DOMAIN-CONTAINING PROTEIN"/>
    <property type="match status" value="1"/>
</dbReference>
<feature type="domain" description="Phosphatidylglycerol lysyltransferase C-terminal" evidence="1">
    <location>
        <begin position="87"/>
        <end position="297"/>
    </location>
</feature>
<dbReference type="AlphaFoldDB" id="A0A9D1MIA2"/>
<dbReference type="Gene3D" id="3.40.630.30">
    <property type="match status" value="1"/>
</dbReference>
<gene>
    <name evidence="2" type="ORF">IAB05_05380</name>
</gene>
<dbReference type="InterPro" id="IPR016732">
    <property type="entry name" value="UCP018688"/>
</dbReference>
<dbReference type="SUPFAM" id="SSF55729">
    <property type="entry name" value="Acyl-CoA N-acyltransferases (Nat)"/>
    <property type="match status" value="2"/>
</dbReference>
<organism evidence="2 3">
    <name type="scientific">Candidatus Stercoripulliclostridium merdigallinarum</name>
    <dbReference type="NCBI Taxonomy" id="2840951"/>
    <lineage>
        <taxon>Bacteria</taxon>
        <taxon>Bacillati</taxon>
        <taxon>Bacillota</taxon>
        <taxon>Clostridia</taxon>
        <taxon>Eubacteriales</taxon>
        <taxon>Candidatus Stercoripulliclostridium</taxon>
    </lineage>
</organism>